<dbReference type="RefSeq" id="WP_071312961.1">
    <property type="nucleotide sequence ID" value="NZ_MLQQ01000013.1"/>
</dbReference>
<comment type="caution">
    <text evidence="2">The sequence shown here is derived from an EMBL/GenBank/DDBJ whole genome shotgun (WGS) entry which is preliminary data.</text>
</comment>
<proteinExistence type="predicted"/>
<dbReference type="GO" id="GO:0004519">
    <property type="term" value="F:endonuclease activity"/>
    <property type="evidence" value="ECO:0007669"/>
    <property type="project" value="InterPro"/>
</dbReference>
<name>A0A1S2LMZ2_9BACI</name>
<dbReference type="InterPro" id="IPR027434">
    <property type="entry name" value="Homing_endonucl"/>
</dbReference>
<dbReference type="AlphaFoldDB" id="A0A1S2LMZ2"/>
<dbReference type="Pfam" id="PF14528">
    <property type="entry name" value="LAGLIDADG_3"/>
    <property type="match status" value="1"/>
</dbReference>
<reference evidence="2 3" key="1">
    <citation type="submission" date="2016-10" db="EMBL/GenBank/DDBJ databases">
        <title>Draft genome sequences of four alkaliphilic bacteria belonging to the Anaerobacillus genus.</title>
        <authorList>
            <person name="Bassil N.M."/>
            <person name="Lloyd J.R."/>
        </authorList>
    </citation>
    <scope>NUCLEOTIDE SEQUENCE [LARGE SCALE GENOMIC DNA]</scope>
    <source>
        <strain evidence="2 3">DSM 15340</strain>
    </source>
</reference>
<dbReference type="InterPro" id="IPR004042">
    <property type="entry name" value="Intein_endonuc_central"/>
</dbReference>
<dbReference type="Gene3D" id="3.10.28.10">
    <property type="entry name" value="Homing endonucleases"/>
    <property type="match status" value="1"/>
</dbReference>
<evidence type="ECO:0000313" key="2">
    <source>
        <dbReference type="EMBL" id="OIJ13851.1"/>
    </source>
</evidence>
<dbReference type="OrthoDB" id="961985at2"/>
<dbReference type="Proteomes" id="UP000180098">
    <property type="component" value="Unassembled WGS sequence"/>
</dbReference>
<gene>
    <name evidence="2" type="ORF">BKP35_08730</name>
</gene>
<keyword evidence="3" id="KW-1185">Reference proteome</keyword>
<accession>A0A1S2LMZ2</accession>
<dbReference type="PROSITE" id="PS50819">
    <property type="entry name" value="INTEIN_ENDONUCLEASE"/>
    <property type="match status" value="1"/>
</dbReference>
<sequence>MVRTTYKQPTQQTYSMRIEVKDDDKKHLEKFKSSVGLNADIKQRKNRNTSSVTISRKKLVIDLWKYGCVENKTNKGFIKNIPSKFIRHFLRGFFDGDGYIEKDSSKYRASLVVKSEDIADFIKYHLSSFITHIETDGNYYRIHIERKDEFFNFINYLYKDSSIYLDRKFATYKKRIEFLDSRG</sequence>
<protein>
    <recommendedName>
        <fullName evidence="1">DOD-type homing endonuclease domain-containing protein</fullName>
    </recommendedName>
</protein>
<feature type="domain" description="DOD-type homing endonuclease" evidence="1">
    <location>
        <begin position="59"/>
        <end position="131"/>
    </location>
</feature>
<evidence type="ECO:0000259" key="1">
    <source>
        <dbReference type="PROSITE" id="PS50819"/>
    </source>
</evidence>
<dbReference type="InterPro" id="IPR004860">
    <property type="entry name" value="LAGLIDADG_dom"/>
</dbReference>
<evidence type="ECO:0000313" key="3">
    <source>
        <dbReference type="Proteomes" id="UP000180098"/>
    </source>
</evidence>
<dbReference type="SUPFAM" id="SSF55608">
    <property type="entry name" value="Homing endonucleases"/>
    <property type="match status" value="1"/>
</dbReference>
<organism evidence="2 3">
    <name type="scientific">Anaerobacillus arseniciselenatis</name>
    <dbReference type="NCBI Taxonomy" id="85682"/>
    <lineage>
        <taxon>Bacteria</taxon>
        <taxon>Bacillati</taxon>
        <taxon>Bacillota</taxon>
        <taxon>Bacilli</taxon>
        <taxon>Bacillales</taxon>
        <taxon>Bacillaceae</taxon>
        <taxon>Anaerobacillus</taxon>
    </lineage>
</organism>
<dbReference type="EMBL" id="MLQQ01000013">
    <property type="protein sequence ID" value="OIJ13851.1"/>
    <property type="molecule type" value="Genomic_DNA"/>
</dbReference>